<evidence type="ECO:0000259" key="7">
    <source>
        <dbReference type="PROSITE" id="PS50123"/>
    </source>
</evidence>
<dbReference type="OrthoDB" id="9816309at2"/>
<evidence type="ECO:0000313" key="8">
    <source>
        <dbReference type="EMBL" id="RUT36084.1"/>
    </source>
</evidence>
<evidence type="ECO:0000256" key="2">
    <source>
        <dbReference type="ARBA" id="ARBA00012534"/>
    </source>
</evidence>
<organism evidence="8 9">
    <name type="scientific">Paenibacillus zeisoli</name>
    <dbReference type="NCBI Taxonomy" id="2496267"/>
    <lineage>
        <taxon>Bacteria</taxon>
        <taxon>Bacillati</taxon>
        <taxon>Bacillota</taxon>
        <taxon>Bacilli</taxon>
        <taxon>Bacillales</taxon>
        <taxon>Paenibacillaceae</taxon>
        <taxon>Paenibacillus</taxon>
    </lineage>
</organism>
<evidence type="ECO:0000256" key="6">
    <source>
        <dbReference type="SAM" id="MobiDB-lite"/>
    </source>
</evidence>
<proteinExistence type="predicted"/>
<dbReference type="PROSITE" id="PS50123">
    <property type="entry name" value="CHER"/>
    <property type="match status" value="1"/>
</dbReference>
<dbReference type="Proteomes" id="UP000272464">
    <property type="component" value="Unassembled WGS sequence"/>
</dbReference>
<evidence type="ECO:0000256" key="5">
    <source>
        <dbReference type="ARBA" id="ARBA00022691"/>
    </source>
</evidence>
<keyword evidence="9" id="KW-1185">Reference proteome</keyword>
<protein>
    <recommendedName>
        <fullName evidence="2">protein-glutamate O-methyltransferase</fullName>
        <ecNumber evidence="2">2.1.1.80</ecNumber>
    </recommendedName>
</protein>
<comment type="catalytic activity">
    <reaction evidence="1">
        <text>L-glutamyl-[protein] + S-adenosyl-L-methionine = [protein]-L-glutamate 5-O-methyl ester + S-adenosyl-L-homocysteine</text>
        <dbReference type="Rhea" id="RHEA:24452"/>
        <dbReference type="Rhea" id="RHEA-COMP:10208"/>
        <dbReference type="Rhea" id="RHEA-COMP:10311"/>
        <dbReference type="ChEBI" id="CHEBI:29973"/>
        <dbReference type="ChEBI" id="CHEBI:57856"/>
        <dbReference type="ChEBI" id="CHEBI:59789"/>
        <dbReference type="ChEBI" id="CHEBI:82795"/>
        <dbReference type="EC" id="2.1.1.80"/>
    </reaction>
</comment>
<dbReference type="InterPro" id="IPR029063">
    <property type="entry name" value="SAM-dependent_MTases_sf"/>
</dbReference>
<dbReference type="InterPro" id="IPR022642">
    <property type="entry name" value="CheR_C"/>
</dbReference>
<evidence type="ECO:0000256" key="4">
    <source>
        <dbReference type="ARBA" id="ARBA00022679"/>
    </source>
</evidence>
<dbReference type="PANTHER" id="PTHR24422:SF19">
    <property type="entry name" value="CHEMOTAXIS PROTEIN METHYLTRANSFERASE"/>
    <property type="match status" value="1"/>
</dbReference>
<dbReference type="PANTHER" id="PTHR24422">
    <property type="entry name" value="CHEMOTAXIS PROTEIN METHYLTRANSFERASE"/>
    <property type="match status" value="1"/>
</dbReference>
<dbReference type="Gene3D" id="3.40.50.150">
    <property type="entry name" value="Vaccinia Virus protein VP39"/>
    <property type="match status" value="1"/>
</dbReference>
<feature type="region of interest" description="Disordered" evidence="6">
    <location>
        <begin position="1"/>
        <end position="23"/>
    </location>
</feature>
<dbReference type="CDD" id="cd02440">
    <property type="entry name" value="AdoMet_MTases"/>
    <property type="match status" value="1"/>
</dbReference>
<sequence length="277" mass="31790">MDLSRTPAQVDKTEQEGTSPDPDYVGFIQSVKQHTGIDLAQYKEAQMKRRLTTLRTKNGHSTFSSFFSAMMADKKLFYEFLDKMTINVSEFWRNPNRWEVLRDKIIPELVASRSRLKVWSAACSTGEEPYTISMILSDLGLLQSSYLLASDIDEGALAKANEGLYLERSLKDVPEEVSRRYFKPEGSAMYRIDDKLKKAVTFKKQNLLLDRFEEDFDLIVCRNVMIYFTEEAKSALYTKFANALRPGGILFVGSTEQIFSPGRYGLEAADTFFYRKM</sequence>
<dbReference type="EMBL" id="RZNX01000001">
    <property type="protein sequence ID" value="RUT36084.1"/>
    <property type="molecule type" value="Genomic_DNA"/>
</dbReference>
<dbReference type="PRINTS" id="PR00996">
    <property type="entry name" value="CHERMTFRASE"/>
</dbReference>
<dbReference type="RefSeq" id="WP_127197779.1">
    <property type="nucleotide sequence ID" value="NZ_RZNX01000001.1"/>
</dbReference>
<name>A0A433XPZ4_9BACL</name>
<keyword evidence="3 8" id="KW-0489">Methyltransferase</keyword>
<dbReference type="InterPro" id="IPR036804">
    <property type="entry name" value="CheR_N_sf"/>
</dbReference>
<dbReference type="EC" id="2.1.1.80" evidence="2"/>
<keyword evidence="5" id="KW-0949">S-adenosyl-L-methionine</keyword>
<evidence type="ECO:0000313" key="9">
    <source>
        <dbReference type="Proteomes" id="UP000272464"/>
    </source>
</evidence>
<dbReference type="Pfam" id="PF03705">
    <property type="entry name" value="CheR_N"/>
    <property type="match status" value="1"/>
</dbReference>
<dbReference type="SMART" id="SM00138">
    <property type="entry name" value="MeTrc"/>
    <property type="match status" value="1"/>
</dbReference>
<dbReference type="Pfam" id="PF01739">
    <property type="entry name" value="CheR"/>
    <property type="match status" value="1"/>
</dbReference>
<dbReference type="GO" id="GO:0008983">
    <property type="term" value="F:protein-glutamate O-methyltransferase activity"/>
    <property type="evidence" value="ECO:0007669"/>
    <property type="project" value="UniProtKB-EC"/>
</dbReference>
<dbReference type="InterPro" id="IPR022641">
    <property type="entry name" value="CheR_N"/>
</dbReference>
<evidence type="ECO:0000256" key="3">
    <source>
        <dbReference type="ARBA" id="ARBA00022603"/>
    </source>
</evidence>
<dbReference type="AlphaFoldDB" id="A0A433XPZ4"/>
<dbReference type="SUPFAM" id="SSF47757">
    <property type="entry name" value="Chemotaxis receptor methyltransferase CheR, N-terminal domain"/>
    <property type="match status" value="1"/>
</dbReference>
<gene>
    <name evidence="8" type="ORF">EJP77_03580</name>
</gene>
<keyword evidence="4 8" id="KW-0808">Transferase</keyword>
<comment type="caution">
    <text evidence="8">The sequence shown here is derived from an EMBL/GenBank/DDBJ whole genome shotgun (WGS) entry which is preliminary data.</text>
</comment>
<dbReference type="GO" id="GO:0032259">
    <property type="term" value="P:methylation"/>
    <property type="evidence" value="ECO:0007669"/>
    <property type="project" value="UniProtKB-KW"/>
</dbReference>
<reference evidence="8 9" key="1">
    <citation type="submission" date="2018-12" db="EMBL/GenBank/DDBJ databases">
        <authorList>
            <person name="Sun L."/>
            <person name="Chen Z."/>
        </authorList>
    </citation>
    <scope>NUCLEOTIDE SEQUENCE [LARGE SCALE GENOMIC DNA]</scope>
    <source>
        <strain evidence="8 9">3-5-3</strain>
    </source>
</reference>
<dbReference type="Gene3D" id="1.10.155.10">
    <property type="entry name" value="Chemotaxis receptor methyltransferase CheR, N-terminal domain"/>
    <property type="match status" value="1"/>
</dbReference>
<dbReference type="InterPro" id="IPR000780">
    <property type="entry name" value="CheR_MeTrfase"/>
</dbReference>
<accession>A0A433XPZ4</accession>
<dbReference type="SUPFAM" id="SSF53335">
    <property type="entry name" value="S-adenosyl-L-methionine-dependent methyltransferases"/>
    <property type="match status" value="1"/>
</dbReference>
<evidence type="ECO:0000256" key="1">
    <source>
        <dbReference type="ARBA" id="ARBA00001541"/>
    </source>
</evidence>
<feature type="domain" description="CheR-type methyltransferase" evidence="7">
    <location>
        <begin position="12"/>
        <end position="277"/>
    </location>
</feature>
<dbReference type="InterPro" id="IPR050903">
    <property type="entry name" value="Bact_Chemotaxis_MeTrfase"/>
</dbReference>